<keyword evidence="4" id="KW-1003">Cell membrane</keyword>
<comment type="subcellular location">
    <subcellularLocation>
        <location evidence="1">Cell membrane</location>
        <topology evidence="1">Peripheral membrane protein</topology>
    </subcellularLocation>
</comment>
<dbReference type="RefSeq" id="WP_303223297.1">
    <property type="nucleotide sequence ID" value="NZ_JBBMEI010000010.1"/>
</dbReference>
<dbReference type="PROSITE" id="PS50893">
    <property type="entry name" value="ABC_TRANSPORTER_2"/>
    <property type="match status" value="1"/>
</dbReference>
<keyword evidence="3" id="KW-0813">Transport</keyword>
<comment type="caution">
    <text evidence="9">The sequence shown here is derived from an EMBL/GenBank/DDBJ whole genome shotgun (WGS) entry which is preliminary data.</text>
</comment>
<sequence>MDSLLRVEHVTISYNGKPTVEDVSFELKQGEILGIVGESGSGKSTIIKAIMGILGEEGLVTRGDIWYKGENLTDMSEKKLRKFLGTEIGMVFQDCKTALCPVRTIGAQIHEAVSEHEKVSKKEIRERAGEIMKKIGLDDSDRVLDSYPFELSGGMNQRVGICTAMIMHPNLLLADEPTSALDVTVQKQVVEELLLMRKEYNTAMILVTHNIGVVRMMTDRILVLQNGQVREYGETEAVLDHPKDPYTKKLMGSVLHLNRAENQEVQ</sequence>
<accession>A0ABV1AIX7</accession>
<keyword evidence="7" id="KW-0472">Membrane</keyword>
<feature type="domain" description="ABC transporter" evidence="8">
    <location>
        <begin position="5"/>
        <end position="251"/>
    </location>
</feature>
<dbReference type="SMART" id="SM00382">
    <property type="entry name" value="AAA"/>
    <property type="match status" value="1"/>
</dbReference>
<dbReference type="InterPro" id="IPR027417">
    <property type="entry name" value="P-loop_NTPase"/>
</dbReference>
<evidence type="ECO:0000256" key="5">
    <source>
        <dbReference type="ARBA" id="ARBA00022741"/>
    </source>
</evidence>
<gene>
    <name evidence="9" type="ORF">WMO75_04910</name>
</gene>
<evidence type="ECO:0000256" key="3">
    <source>
        <dbReference type="ARBA" id="ARBA00022448"/>
    </source>
</evidence>
<evidence type="ECO:0000256" key="6">
    <source>
        <dbReference type="ARBA" id="ARBA00022840"/>
    </source>
</evidence>
<comment type="similarity">
    <text evidence="2">Belongs to the ABC transporter superfamily.</text>
</comment>
<dbReference type="CDD" id="cd03257">
    <property type="entry name" value="ABC_NikE_OppD_transporters"/>
    <property type="match status" value="1"/>
</dbReference>
<dbReference type="InterPro" id="IPR003593">
    <property type="entry name" value="AAA+_ATPase"/>
</dbReference>
<dbReference type="Gene3D" id="3.40.50.300">
    <property type="entry name" value="P-loop containing nucleotide triphosphate hydrolases"/>
    <property type="match status" value="1"/>
</dbReference>
<evidence type="ECO:0000256" key="4">
    <source>
        <dbReference type="ARBA" id="ARBA00022475"/>
    </source>
</evidence>
<evidence type="ECO:0000256" key="1">
    <source>
        <dbReference type="ARBA" id="ARBA00004202"/>
    </source>
</evidence>
<evidence type="ECO:0000256" key="2">
    <source>
        <dbReference type="ARBA" id="ARBA00005417"/>
    </source>
</evidence>
<dbReference type="GO" id="GO:0005524">
    <property type="term" value="F:ATP binding"/>
    <property type="evidence" value="ECO:0007669"/>
    <property type="project" value="UniProtKB-KW"/>
</dbReference>
<name>A0ABV1AIX7_9FIRM</name>
<keyword evidence="10" id="KW-1185">Reference proteome</keyword>
<dbReference type="InterPro" id="IPR050388">
    <property type="entry name" value="ABC_Ni/Peptide_Import"/>
</dbReference>
<evidence type="ECO:0000313" key="9">
    <source>
        <dbReference type="EMBL" id="MEQ2357690.1"/>
    </source>
</evidence>
<evidence type="ECO:0000256" key="7">
    <source>
        <dbReference type="ARBA" id="ARBA00023136"/>
    </source>
</evidence>
<protein>
    <submittedName>
        <fullName evidence="9">ABC transporter ATP-binding protein</fullName>
    </submittedName>
</protein>
<evidence type="ECO:0000313" key="10">
    <source>
        <dbReference type="Proteomes" id="UP001446032"/>
    </source>
</evidence>
<evidence type="ECO:0000259" key="8">
    <source>
        <dbReference type="PROSITE" id="PS50893"/>
    </source>
</evidence>
<keyword evidence="6 9" id="KW-0067">ATP-binding</keyword>
<dbReference type="Proteomes" id="UP001446032">
    <property type="component" value="Unassembled WGS sequence"/>
</dbReference>
<dbReference type="Pfam" id="PF00005">
    <property type="entry name" value="ABC_tran"/>
    <property type="match status" value="1"/>
</dbReference>
<organism evidence="9 10">
    <name type="scientific">Blautia intestinihominis</name>
    <dbReference type="NCBI Taxonomy" id="3133152"/>
    <lineage>
        <taxon>Bacteria</taxon>
        <taxon>Bacillati</taxon>
        <taxon>Bacillota</taxon>
        <taxon>Clostridia</taxon>
        <taxon>Lachnospirales</taxon>
        <taxon>Lachnospiraceae</taxon>
        <taxon>Blautia</taxon>
    </lineage>
</organism>
<keyword evidence="5" id="KW-0547">Nucleotide-binding</keyword>
<dbReference type="SUPFAM" id="SSF52540">
    <property type="entry name" value="P-loop containing nucleoside triphosphate hydrolases"/>
    <property type="match status" value="1"/>
</dbReference>
<dbReference type="PANTHER" id="PTHR43297">
    <property type="entry name" value="OLIGOPEPTIDE TRANSPORT ATP-BINDING PROTEIN APPD"/>
    <property type="match status" value="1"/>
</dbReference>
<reference evidence="9 10" key="1">
    <citation type="submission" date="2024-03" db="EMBL/GenBank/DDBJ databases">
        <title>Human intestinal bacterial collection.</title>
        <authorList>
            <person name="Pauvert C."/>
            <person name="Hitch T.C.A."/>
            <person name="Clavel T."/>
        </authorList>
    </citation>
    <scope>NUCLEOTIDE SEQUENCE [LARGE SCALE GENOMIC DNA]</scope>
    <source>
        <strain evidence="9 10">CLA-AA-H95</strain>
    </source>
</reference>
<dbReference type="InterPro" id="IPR012700">
    <property type="entry name" value="PhnK"/>
</dbReference>
<dbReference type="InterPro" id="IPR003439">
    <property type="entry name" value="ABC_transporter-like_ATP-bd"/>
</dbReference>
<dbReference type="EMBL" id="JBBMEI010000010">
    <property type="protein sequence ID" value="MEQ2357690.1"/>
    <property type="molecule type" value="Genomic_DNA"/>
</dbReference>
<dbReference type="PIRSF" id="PIRSF037116">
    <property type="entry name" value="CP_lyase_PhnK"/>
    <property type="match status" value="1"/>
</dbReference>
<dbReference type="PANTHER" id="PTHR43297:SF2">
    <property type="entry name" value="DIPEPTIDE TRANSPORT ATP-BINDING PROTEIN DPPD"/>
    <property type="match status" value="1"/>
</dbReference>
<proteinExistence type="inferred from homology"/>